<protein>
    <recommendedName>
        <fullName evidence="3">DUF465 domain-containing protein</fullName>
    </recommendedName>
</protein>
<dbReference type="STRING" id="156889.Mmc1_1457"/>
<dbReference type="AlphaFoldDB" id="A0L7M3"/>
<dbReference type="InterPro" id="IPR007420">
    <property type="entry name" value="DUF465"/>
</dbReference>
<dbReference type="RefSeq" id="WP_011713119.1">
    <property type="nucleotide sequence ID" value="NC_008576.1"/>
</dbReference>
<sequence>MFEDQLQAVNELITTNSEFKVLHDRHYELDEKVSELSTGPIDDFTLEKMKKEKLLIKDQMAAILANHTK</sequence>
<evidence type="ECO:0000313" key="2">
    <source>
        <dbReference type="Proteomes" id="UP000002586"/>
    </source>
</evidence>
<reference evidence="1 2" key="2">
    <citation type="journal article" date="2012" name="Int. J. Syst. Evol. Microbiol.">
        <title>Magnetococcus marinus gen. nov., sp. nov., a marine, magnetotactic bacterium that represents a novel lineage (Magnetococcaceae fam. nov.; Magnetococcales ord. nov.) at the base of the Alphaproteobacteria.</title>
        <authorList>
            <person name="Bazylinski D.A."/>
            <person name="Williams T.J."/>
            <person name="Lefevre C.T."/>
            <person name="Berg R.J."/>
            <person name="Zhang C.L."/>
            <person name="Bowser S.S."/>
            <person name="Dean A.J."/>
            <person name="Beveridge T.J."/>
        </authorList>
    </citation>
    <scope>NUCLEOTIDE SEQUENCE [LARGE SCALE GENOMIC DNA]</scope>
    <source>
        <strain evidence="2">ATCC BAA-1437 / JCM 17883 / MC-1</strain>
    </source>
</reference>
<dbReference type="Gene3D" id="6.10.280.50">
    <property type="match status" value="1"/>
</dbReference>
<dbReference type="HOGENOM" id="CLU_165482_2_1_5"/>
<reference evidence="2" key="1">
    <citation type="journal article" date="2009" name="Appl. Environ. Microbiol.">
        <title>Complete genome sequence of the chemolithoautotrophic marine magnetotactic coccus strain MC-1.</title>
        <authorList>
            <person name="Schubbe S."/>
            <person name="Williams T.J."/>
            <person name="Xie G."/>
            <person name="Kiss H.E."/>
            <person name="Brettin T.S."/>
            <person name="Martinez D."/>
            <person name="Ross C.A."/>
            <person name="Schuler D."/>
            <person name="Cox B.L."/>
            <person name="Nealson K.H."/>
            <person name="Bazylinski D.A."/>
        </authorList>
    </citation>
    <scope>NUCLEOTIDE SEQUENCE [LARGE SCALE GENOMIC DNA]</scope>
    <source>
        <strain evidence="2">ATCC BAA-1437 / JCM 17883 / MC-1</strain>
    </source>
</reference>
<proteinExistence type="predicted"/>
<evidence type="ECO:0008006" key="3">
    <source>
        <dbReference type="Google" id="ProtNLM"/>
    </source>
</evidence>
<dbReference type="eggNOG" id="COG2841">
    <property type="taxonomic scope" value="Bacteria"/>
</dbReference>
<dbReference type="KEGG" id="mgm:Mmc1_1457"/>
<gene>
    <name evidence="1" type="ordered locus">Mmc1_1457</name>
</gene>
<evidence type="ECO:0000313" key="1">
    <source>
        <dbReference type="EMBL" id="ABK43966.1"/>
    </source>
</evidence>
<dbReference type="OrthoDB" id="5801755at2"/>
<name>A0L7M3_MAGMM</name>
<dbReference type="Proteomes" id="UP000002586">
    <property type="component" value="Chromosome"/>
</dbReference>
<accession>A0L7M3</accession>
<dbReference type="Pfam" id="PF04325">
    <property type="entry name" value="DUF465"/>
    <property type="match status" value="1"/>
</dbReference>
<keyword evidence="2" id="KW-1185">Reference proteome</keyword>
<organism evidence="1 2">
    <name type="scientific">Magnetococcus marinus (strain ATCC BAA-1437 / JCM 17883 / MC-1)</name>
    <dbReference type="NCBI Taxonomy" id="156889"/>
    <lineage>
        <taxon>Bacteria</taxon>
        <taxon>Pseudomonadati</taxon>
        <taxon>Pseudomonadota</taxon>
        <taxon>Magnetococcia</taxon>
        <taxon>Magnetococcales</taxon>
        <taxon>Magnetococcaceae</taxon>
        <taxon>Magnetococcus</taxon>
    </lineage>
</organism>
<dbReference type="InterPro" id="IPR038444">
    <property type="entry name" value="DUF465_sf"/>
</dbReference>
<dbReference type="EMBL" id="CP000471">
    <property type="protein sequence ID" value="ABK43966.1"/>
    <property type="molecule type" value="Genomic_DNA"/>
</dbReference>